<organism evidence="1 2">
    <name type="scientific">Candidatus Nealsonbacteria bacterium RIFCSPHIGHO2_01_FULL_38_55</name>
    <dbReference type="NCBI Taxonomy" id="1801664"/>
    <lineage>
        <taxon>Bacteria</taxon>
        <taxon>Candidatus Nealsoniibacteriota</taxon>
    </lineage>
</organism>
<protein>
    <submittedName>
        <fullName evidence="1">Uncharacterized protein</fullName>
    </submittedName>
</protein>
<proteinExistence type="predicted"/>
<dbReference type="EMBL" id="MHLZ01000042">
    <property type="protein sequence ID" value="OGZ19196.1"/>
    <property type="molecule type" value="Genomic_DNA"/>
</dbReference>
<sequence length="78" mass="8571">MLSSLHNLSKYFRNGAPLSVCMALIPKGKLLTHSQINKAPFLKDFDQASKVASGISDVYWQASAWAEIAKATSKTMKQ</sequence>
<name>A0A1G2E016_9BACT</name>
<accession>A0A1G2E016</accession>
<gene>
    <name evidence="1" type="ORF">A2626_02590</name>
</gene>
<dbReference type="Proteomes" id="UP000177360">
    <property type="component" value="Unassembled WGS sequence"/>
</dbReference>
<dbReference type="AlphaFoldDB" id="A0A1G2E016"/>
<reference evidence="1 2" key="1">
    <citation type="journal article" date="2016" name="Nat. Commun.">
        <title>Thousands of microbial genomes shed light on interconnected biogeochemical processes in an aquifer system.</title>
        <authorList>
            <person name="Anantharaman K."/>
            <person name="Brown C.T."/>
            <person name="Hug L.A."/>
            <person name="Sharon I."/>
            <person name="Castelle C.J."/>
            <person name="Probst A.J."/>
            <person name="Thomas B.C."/>
            <person name="Singh A."/>
            <person name="Wilkins M.J."/>
            <person name="Karaoz U."/>
            <person name="Brodie E.L."/>
            <person name="Williams K.H."/>
            <person name="Hubbard S.S."/>
            <person name="Banfield J.F."/>
        </authorList>
    </citation>
    <scope>NUCLEOTIDE SEQUENCE [LARGE SCALE GENOMIC DNA]</scope>
</reference>
<evidence type="ECO:0000313" key="1">
    <source>
        <dbReference type="EMBL" id="OGZ19196.1"/>
    </source>
</evidence>
<evidence type="ECO:0000313" key="2">
    <source>
        <dbReference type="Proteomes" id="UP000177360"/>
    </source>
</evidence>
<comment type="caution">
    <text evidence="1">The sequence shown here is derived from an EMBL/GenBank/DDBJ whole genome shotgun (WGS) entry which is preliminary data.</text>
</comment>